<gene>
    <name evidence="20" type="ORF">OV079_33550</name>
</gene>
<evidence type="ECO:0000256" key="17">
    <source>
        <dbReference type="ARBA" id="ARBA00060577"/>
    </source>
</evidence>
<evidence type="ECO:0000256" key="5">
    <source>
        <dbReference type="ARBA" id="ARBA00022692"/>
    </source>
</evidence>
<keyword evidence="4" id="KW-0444">Lipid biosynthesis</keyword>
<name>A0A9X3J184_9BACT</name>
<keyword evidence="6" id="KW-0521">NADP</keyword>
<dbReference type="RefSeq" id="WP_267773337.1">
    <property type="nucleotide sequence ID" value="NZ_JAPNKE010000002.1"/>
</dbReference>
<comment type="subcellular location">
    <subcellularLocation>
        <location evidence="1">Membrane</location>
        <topology evidence="1">Multi-pass membrane protein</topology>
    </subcellularLocation>
</comment>
<evidence type="ECO:0000256" key="18">
    <source>
        <dbReference type="ARBA" id="ARBA00069705"/>
    </source>
</evidence>
<dbReference type="Gene3D" id="1.20.120.1630">
    <property type="match status" value="1"/>
</dbReference>
<keyword evidence="9" id="KW-0560">Oxidoreductase</keyword>
<protein>
    <recommendedName>
        <fullName evidence="18">Delta(14)-sterol reductase</fullName>
        <ecNumber evidence="3">1.3.1.70</ecNumber>
    </recommendedName>
    <alternativeName>
        <fullName evidence="15">C-14 sterol reductase</fullName>
    </alternativeName>
    <alternativeName>
        <fullName evidence="16">Sterol C14-reductase</fullName>
    </alternativeName>
</protein>
<proteinExistence type="inferred from homology"/>
<evidence type="ECO:0000256" key="12">
    <source>
        <dbReference type="ARBA" id="ARBA00023136"/>
    </source>
</evidence>
<reference evidence="20" key="1">
    <citation type="submission" date="2022-11" db="EMBL/GenBank/DDBJ databases">
        <title>Minimal conservation of predation-associated metabolite biosynthetic gene clusters underscores biosynthetic potential of Myxococcota including descriptions for ten novel species: Archangium lansinium sp. nov., Myxococcus landrumus sp. nov., Nannocystis bai.</title>
        <authorList>
            <person name="Ahearne A."/>
            <person name="Stevens C."/>
            <person name="Phillips K."/>
        </authorList>
    </citation>
    <scope>NUCLEOTIDE SEQUENCE</scope>
    <source>
        <strain evidence="20">Na p29</strain>
    </source>
</reference>
<dbReference type="InterPro" id="IPR001171">
    <property type="entry name" value="ERG24_DHCR-like"/>
</dbReference>
<feature type="transmembrane region" description="Helical" evidence="19">
    <location>
        <begin position="391"/>
        <end position="417"/>
    </location>
</feature>
<evidence type="ECO:0000256" key="13">
    <source>
        <dbReference type="ARBA" id="ARBA00023166"/>
    </source>
</evidence>
<evidence type="ECO:0000256" key="7">
    <source>
        <dbReference type="ARBA" id="ARBA00022955"/>
    </source>
</evidence>
<dbReference type="EC" id="1.3.1.70" evidence="3"/>
<evidence type="ECO:0000256" key="16">
    <source>
        <dbReference type="ARBA" id="ARBA00031227"/>
    </source>
</evidence>
<evidence type="ECO:0000256" key="2">
    <source>
        <dbReference type="ARBA" id="ARBA00005402"/>
    </source>
</evidence>
<evidence type="ECO:0000256" key="10">
    <source>
        <dbReference type="ARBA" id="ARBA00023011"/>
    </source>
</evidence>
<feature type="transmembrane region" description="Helical" evidence="19">
    <location>
        <begin position="135"/>
        <end position="154"/>
    </location>
</feature>
<keyword evidence="7" id="KW-0752">Steroid biosynthesis</keyword>
<accession>A0A9X3J184</accession>
<evidence type="ECO:0000256" key="15">
    <source>
        <dbReference type="ARBA" id="ARBA00030165"/>
    </source>
</evidence>
<keyword evidence="12 19" id="KW-0472">Membrane</keyword>
<keyword evidence="14" id="KW-0753">Steroid metabolism</keyword>
<keyword evidence="10" id="KW-0756">Sterol biosynthesis</keyword>
<evidence type="ECO:0000256" key="1">
    <source>
        <dbReference type="ARBA" id="ARBA00004141"/>
    </source>
</evidence>
<evidence type="ECO:0000256" key="9">
    <source>
        <dbReference type="ARBA" id="ARBA00023002"/>
    </source>
</evidence>
<comment type="similarity">
    <text evidence="2">Belongs to the ERG4/ERG24 family.</text>
</comment>
<dbReference type="GO" id="GO:0050613">
    <property type="term" value="F:Delta14-sterol reductase activity"/>
    <property type="evidence" value="ECO:0007669"/>
    <property type="project" value="UniProtKB-EC"/>
</dbReference>
<dbReference type="Proteomes" id="UP001150924">
    <property type="component" value="Unassembled WGS sequence"/>
</dbReference>
<dbReference type="EMBL" id="JAPNKE010000002">
    <property type="protein sequence ID" value="MCY1010409.1"/>
    <property type="molecule type" value="Genomic_DNA"/>
</dbReference>
<dbReference type="Pfam" id="PF01222">
    <property type="entry name" value="ERG4_ERG24"/>
    <property type="match status" value="1"/>
</dbReference>
<dbReference type="FunFam" id="1.20.120.1630:FF:000011">
    <property type="entry name" value="Delta(14)-sterol reductase"/>
    <property type="match status" value="1"/>
</dbReference>
<evidence type="ECO:0000256" key="8">
    <source>
        <dbReference type="ARBA" id="ARBA00022989"/>
    </source>
</evidence>
<evidence type="ECO:0000256" key="14">
    <source>
        <dbReference type="ARBA" id="ARBA00023221"/>
    </source>
</evidence>
<keyword evidence="11" id="KW-0443">Lipid metabolism</keyword>
<sequence>MRRDVGGHGLASGPAGWRFAAPATIVRADDDRPFGARARQDPTRPVRRPLGALLLTIVMPTVTFYLWSAVAQHGGSLWLPRSLAELGAMVPAPTWEAAAMFAGWLGLQALLYVVVPGRVVHGRLTETGERAEYRLNGLVAFGLTVGLLVAGIAADVVSPVAVLGQLGPLLTISVAFAIGAAASTYVAGRRRAHLERSTGNPVYDFYMGAIQNPRIGRHDLKFFFESRIGMGTWGAFAILMPAAELQQHGELSTAMLVVSLCQLFYIFEFFVFEVALLSTIDIIEENLGFMLWFAFLAWMPFNFTLQQQYVLAVRPELPTLAAAAIIVMNFAGYYVFRSSNLQKTRFRSDPRRPIWGEVPVAMDTARGTKLLLSGWWGLARHANYLGDLTMALAWCLACGVGSVVPYFYFIYFAPLLLNRERRDHAMCQRKYGADWDRYCEKVPYRIVPFVY</sequence>
<dbReference type="AlphaFoldDB" id="A0A9X3J184"/>
<feature type="transmembrane region" description="Helical" evidence="19">
    <location>
        <begin position="97"/>
        <end position="115"/>
    </location>
</feature>
<evidence type="ECO:0000256" key="11">
    <source>
        <dbReference type="ARBA" id="ARBA00023098"/>
    </source>
</evidence>
<keyword evidence="21" id="KW-1185">Reference proteome</keyword>
<dbReference type="PANTHER" id="PTHR21257">
    <property type="entry name" value="DELTA(14)-STEROL REDUCTASE"/>
    <property type="match status" value="1"/>
</dbReference>
<keyword evidence="5 19" id="KW-0812">Transmembrane</keyword>
<feature type="transmembrane region" description="Helical" evidence="19">
    <location>
        <begin position="287"/>
        <end position="305"/>
    </location>
</feature>
<feature type="transmembrane region" description="Helical" evidence="19">
    <location>
        <begin position="50"/>
        <end position="70"/>
    </location>
</feature>
<evidence type="ECO:0000256" key="3">
    <source>
        <dbReference type="ARBA" id="ARBA00012413"/>
    </source>
</evidence>
<feature type="transmembrane region" description="Helical" evidence="19">
    <location>
        <begin position="254"/>
        <end position="275"/>
    </location>
</feature>
<evidence type="ECO:0000256" key="6">
    <source>
        <dbReference type="ARBA" id="ARBA00022857"/>
    </source>
</evidence>
<comment type="caution">
    <text evidence="20">The sequence shown here is derived from an EMBL/GenBank/DDBJ whole genome shotgun (WGS) entry which is preliminary data.</text>
</comment>
<feature type="transmembrane region" description="Helical" evidence="19">
    <location>
        <begin position="166"/>
        <end position="187"/>
    </location>
</feature>
<evidence type="ECO:0000313" key="21">
    <source>
        <dbReference type="Proteomes" id="UP001150924"/>
    </source>
</evidence>
<evidence type="ECO:0000256" key="4">
    <source>
        <dbReference type="ARBA" id="ARBA00022516"/>
    </source>
</evidence>
<dbReference type="GO" id="GO:0016020">
    <property type="term" value="C:membrane"/>
    <property type="evidence" value="ECO:0007669"/>
    <property type="project" value="UniProtKB-SubCell"/>
</dbReference>
<evidence type="ECO:0000313" key="20">
    <source>
        <dbReference type="EMBL" id="MCY1010409.1"/>
    </source>
</evidence>
<dbReference type="PANTHER" id="PTHR21257:SF52">
    <property type="entry name" value="DELTA(14)-STEROL REDUCTASE TM7SF2"/>
    <property type="match status" value="1"/>
</dbReference>
<keyword evidence="8 19" id="KW-1133">Transmembrane helix</keyword>
<dbReference type="GO" id="GO:0016126">
    <property type="term" value="P:sterol biosynthetic process"/>
    <property type="evidence" value="ECO:0007669"/>
    <property type="project" value="UniProtKB-KW"/>
</dbReference>
<organism evidence="20 21">
    <name type="scientific">Nannocystis pusilla</name>
    <dbReference type="NCBI Taxonomy" id="889268"/>
    <lineage>
        <taxon>Bacteria</taxon>
        <taxon>Pseudomonadati</taxon>
        <taxon>Myxococcota</taxon>
        <taxon>Polyangia</taxon>
        <taxon>Nannocystales</taxon>
        <taxon>Nannocystaceae</taxon>
        <taxon>Nannocystis</taxon>
    </lineage>
</organism>
<comment type="pathway">
    <text evidence="17">Steroid biosynthesis.</text>
</comment>
<keyword evidence="13" id="KW-1207">Sterol metabolism</keyword>
<feature type="transmembrane region" description="Helical" evidence="19">
    <location>
        <begin position="317"/>
        <end position="336"/>
    </location>
</feature>
<evidence type="ECO:0000256" key="19">
    <source>
        <dbReference type="SAM" id="Phobius"/>
    </source>
</evidence>